<dbReference type="Proteomes" id="UP000315295">
    <property type="component" value="Unassembled WGS sequence"/>
</dbReference>
<protein>
    <submittedName>
        <fullName evidence="1">Uncharacterized protein</fullName>
    </submittedName>
</protein>
<accession>A0A540NF16</accession>
<gene>
    <name evidence="1" type="ORF">C1H46_004722</name>
</gene>
<proteinExistence type="predicted"/>
<reference evidence="1 2" key="1">
    <citation type="journal article" date="2019" name="G3 (Bethesda)">
        <title>Sequencing of a Wild Apple (Malus baccata) Genome Unravels the Differences Between Cultivated and Wild Apple Species Regarding Disease Resistance and Cold Tolerance.</title>
        <authorList>
            <person name="Chen X."/>
        </authorList>
    </citation>
    <scope>NUCLEOTIDE SEQUENCE [LARGE SCALE GENOMIC DNA]</scope>
    <source>
        <strain evidence="2">cv. Shandingzi</strain>
        <tissue evidence="1">Leaves</tissue>
    </source>
</reference>
<name>A0A540NF16_MALBA</name>
<organism evidence="1 2">
    <name type="scientific">Malus baccata</name>
    <name type="common">Siberian crab apple</name>
    <name type="synonym">Pyrus baccata</name>
    <dbReference type="NCBI Taxonomy" id="106549"/>
    <lineage>
        <taxon>Eukaryota</taxon>
        <taxon>Viridiplantae</taxon>
        <taxon>Streptophyta</taxon>
        <taxon>Embryophyta</taxon>
        <taxon>Tracheophyta</taxon>
        <taxon>Spermatophyta</taxon>
        <taxon>Magnoliopsida</taxon>
        <taxon>eudicotyledons</taxon>
        <taxon>Gunneridae</taxon>
        <taxon>Pentapetalae</taxon>
        <taxon>rosids</taxon>
        <taxon>fabids</taxon>
        <taxon>Rosales</taxon>
        <taxon>Rosaceae</taxon>
        <taxon>Amygdaloideae</taxon>
        <taxon>Maleae</taxon>
        <taxon>Malus</taxon>
    </lineage>
</organism>
<keyword evidence="2" id="KW-1185">Reference proteome</keyword>
<evidence type="ECO:0000313" key="1">
    <source>
        <dbReference type="EMBL" id="TQE09629.1"/>
    </source>
</evidence>
<sequence length="121" mass="14444">MVDSGKGSHKRKIVLRVERYQRKQVPYFEDKSMDDAYAELRFDIGGLVQRECSAEFESWKKVPEELKKSMLGELSVHWDVDETNEKLWKYLDDLFKKHFRQWKFDVLRDAKQGVAALEEDD</sequence>
<dbReference type="AlphaFoldDB" id="A0A540NF16"/>
<dbReference type="EMBL" id="VIEB01000054">
    <property type="protein sequence ID" value="TQE09629.1"/>
    <property type="molecule type" value="Genomic_DNA"/>
</dbReference>
<comment type="caution">
    <text evidence="1">The sequence shown here is derived from an EMBL/GenBank/DDBJ whole genome shotgun (WGS) entry which is preliminary data.</text>
</comment>
<evidence type="ECO:0000313" key="2">
    <source>
        <dbReference type="Proteomes" id="UP000315295"/>
    </source>
</evidence>